<dbReference type="Pfam" id="PF10197">
    <property type="entry name" value="Cir_N"/>
    <property type="match status" value="1"/>
</dbReference>
<evidence type="ECO:0000256" key="4">
    <source>
        <dbReference type="ARBA" id="ARBA00022728"/>
    </source>
</evidence>
<dbReference type="SMART" id="SM01083">
    <property type="entry name" value="Cir_N"/>
    <property type="match status" value="1"/>
</dbReference>
<evidence type="ECO:0000256" key="5">
    <source>
        <dbReference type="ARBA" id="ARBA00023054"/>
    </source>
</evidence>
<proteinExistence type="inferred from homology"/>
<organism evidence="11">
    <name type="scientific">Pinguiococcus pyrenoidosus</name>
    <dbReference type="NCBI Taxonomy" id="172671"/>
    <lineage>
        <taxon>Eukaryota</taxon>
        <taxon>Sar</taxon>
        <taxon>Stramenopiles</taxon>
        <taxon>Ochrophyta</taxon>
        <taxon>Pinguiophyceae</taxon>
        <taxon>Pinguiochrysidales</taxon>
        <taxon>Pinguiochrysidaceae</taxon>
        <taxon>Pinguiococcus</taxon>
    </lineage>
</organism>
<dbReference type="AlphaFoldDB" id="A0A7R9Y7F2"/>
<keyword evidence="7" id="KW-0539">Nucleus</keyword>
<feature type="region of interest" description="Disordered" evidence="9">
    <location>
        <begin position="99"/>
        <end position="312"/>
    </location>
</feature>
<keyword evidence="6" id="KW-0508">mRNA splicing</keyword>
<evidence type="ECO:0000256" key="9">
    <source>
        <dbReference type="SAM" id="MobiDB-lite"/>
    </source>
</evidence>
<keyword evidence="5 8" id="KW-0175">Coiled coil</keyword>
<evidence type="ECO:0000256" key="8">
    <source>
        <dbReference type="SAM" id="Coils"/>
    </source>
</evidence>
<evidence type="ECO:0000256" key="3">
    <source>
        <dbReference type="ARBA" id="ARBA00022664"/>
    </source>
</evidence>
<dbReference type="InterPro" id="IPR022209">
    <property type="entry name" value="CWC25"/>
</dbReference>
<feature type="compositionally biased region" description="Basic and acidic residues" evidence="9">
    <location>
        <begin position="292"/>
        <end position="312"/>
    </location>
</feature>
<keyword evidence="4" id="KW-0747">Spliceosome</keyword>
<protein>
    <recommendedName>
        <fullName evidence="10">CBF1-interacting co-repressor CIR N-terminal domain-containing protein</fullName>
    </recommendedName>
</protein>
<evidence type="ECO:0000256" key="6">
    <source>
        <dbReference type="ARBA" id="ARBA00023187"/>
    </source>
</evidence>
<comment type="similarity">
    <text evidence="2">Belongs to the CWC25 family.</text>
</comment>
<evidence type="ECO:0000256" key="1">
    <source>
        <dbReference type="ARBA" id="ARBA00004123"/>
    </source>
</evidence>
<sequence length="393" mass="46671">MPNLSFLSKKSWNVSNLDNVEKVWLAEKKKDEERKKLDELRKQIAEEAEAAELRRLQEEAGLAPKRKERVDFLYEAPQARAGPTPEEYLLGKEIKAETLAQATAPAPEAEPRWVEKQTESNEKFSRLHEDPLFEMRRAEKRAREEAEKRRRLREAAGFVDGAAADRRGEAVDHRSGKRVKKEKKAKKDKKEKKHKKDKKDKKRRRREEEDGSPGEEEKGEEKEEKRERERMEHKRRRRTHYDDFEREREEEKERMDQRRYRRRRDDLELRDREERKDTRDDRERWGPPFGSRDYRPKNIGRGDVKKRMHDRLSDEARAELRAQMQATAAVHAVKRARVLTEDAKGGEAETAAAPSDGDPSFLRDLNKSVYLDSSVDLSDRIKQSRHWMRNERD</sequence>
<accession>A0A7R9Y7F2</accession>
<feature type="compositionally biased region" description="Basic and acidic residues" evidence="9">
    <location>
        <begin position="240"/>
        <end position="285"/>
    </location>
</feature>
<evidence type="ECO:0000313" key="11">
    <source>
        <dbReference type="EMBL" id="CAD8250852.1"/>
    </source>
</evidence>
<reference evidence="11" key="1">
    <citation type="submission" date="2021-01" db="EMBL/GenBank/DDBJ databases">
        <authorList>
            <person name="Corre E."/>
            <person name="Pelletier E."/>
            <person name="Niang G."/>
            <person name="Scheremetjew M."/>
            <person name="Finn R."/>
            <person name="Kale V."/>
            <person name="Holt S."/>
            <person name="Cochrane G."/>
            <person name="Meng A."/>
            <person name="Brown T."/>
            <person name="Cohen L."/>
        </authorList>
    </citation>
    <scope>NUCLEOTIDE SEQUENCE</scope>
    <source>
        <strain evidence="11">CCMP2078</strain>
    </source>
</reference>
<comment type="subcellular location">
    <subcellularLocation>
        <location evidence="1">Nucleus</location>
    </subcellularLocation>
</comment>
<feature type="domain" description="CBF1-interacting co-repressor CIR N-terminal" evidence="10">
    <location>
        <begin position="11"/>
        <end position="47"/>
    </location>
</feature>
<keyword evidence="3" id="KW-0507">mRNA processing</keyword>
<feature type="coiled-coil region" evidence="8">
    <location>
        <begin position="23"/>
        <end position="54"/>
    </location>
</feature>
<feature type="compositionally biased region" description="Basic and acidic residues" evidence="9">
    <location>
        <begin position="109"/>
        <end position="148"/>
    </location>
</feature>
<feature type="compositionally biased region" description="Basic residues" evidence="9">
    <location>
        <begin position="175"/>
        <end position="205"/>
    </location>
</feature>
<dbReference type="GO" id="GO:0005684">
    <property type="term" value="C:U2-type spliceosomal complex"/>
    <property type="evidence" value="ECO:0007669"/>
    <property type="project" value="TreeGrafter"/>
</dbReference>
<dbReference type="EMBL" id="HBEA01000431">
    <property type="protein sequence ID" value="CAD8250852.1"/>
    <property type="molecule type" value="Transcribed_RNA"/>
</dbReference>
<evidence type="ECO:0000256" key="7">
    <source>
        <dbReference type="ARBA" id="ARBA00023242"/>
    </source>
</evidence>
<evidence type="ECO:0000256" key="2">
    <source>
        <dbReference type="ARBA" id="ARBA00006695"/>
    </source>
</evidence>
<gene>
    <name evidence="11" type="ORF">PPYR1160_LOCUS342</name>
</gene>
<dbReference type="PANTHER" id="PTHR16196:SF0">
    <property type="entry name" value="PRE-MRNA-SPLICING FACTOR CWC25 HOMOLOG"/>
    <property type="match status" value="1"/>
</dbReference>
<feature type="compositionally biased region" description="Basic and acidic residues" evidence="9">
    <location>
        <begin position="215"/>
        <end position="232"/>
    </location>
</feature>
<dbReference type="GO" id="GO:0000398">
    <property type="term" value="P:mRNA splicing, via spliceosome"/>
    <property type="evidence" value="ECO:0007669"/>
    <property type="project" value="TreeGrafter"/>
</dbReference>
<dbReference type="PANTHER" id="PTHR16196">
    <property type="entry name" value="CELL CYCLE CONTROL PROTEIN CWF25"/>
    <property type="match status" value="1"/>
</dbReference>
<dbReference type="InterPro" id="IPR019339">
    <property type="entry name" value="CIR_N_dom"/>
</dbReference>
<dbReference type="Pfam" id="PF12542">
    <property type="entry name" value="CWC25"/>
    <property type="match status" value="1"/>
</dbReference>
<dbReference type="InterPro" id="IPR051376">
    <property type="entry name" value="CWC25_splicing_factor"/>
</dbReference>
<feature type="region of interest" description="Disordered" evidence="9">
    <location>
        <begin position="341"/>
        <end position="361"/>
    </location>
</feature>
<feature type="compositionally biased region" description="Basic and acidic residues" evidence="9">
    <location>
        <begin position="163"/>
        <end position="174"/>
    </location>
</feature>
<name>A0A7R9Y7F2_9STRA</name>
<evidence type="ECO:0000259" key="10">
    <source>
        <dbReference type="SMART" id="SM01083"/>
    </source>
</evidence>